<dbReference type="InterPro" id="IPR051609">
    <property type="entry name" value="NmrA/Isoflavone_reductase-like"/>
</dbReference>
<proteinExistence type="inferred from homology"/>
<keyword evidence="6" id="KW-1185">Reference proteome</keyword>
<organism evidence="5 6">
    <name type="scientific">Aspergillus pseudodeflectus</name>
    <dbReference type="NCBI Taxonomy" id="176178"/>
    <lineage>
        <taxon>Eukaryota</taxon>
        <taxon>Fungi</taxon>
        <taxon>Dikarya</taxon>
        <taxon>Ascomycota</taxon>
        <taxon>Pezizomycotina</taxon>
        <taxon>Eurotiomycetes</taxon>
        <taxon>Eurotiomycetidae</taxon>
        <taxon>Eurotiales</taxon>
        <taxon>Aspergillaceae</taxon>
        <taxon>Aspergillus</taxon>
        <taxon>Aspergillus subgen. Nidulantes</taxon>
    </lineage>
</organism>
<dbReference type="Pfam" id="PF05368">
    <property type="entry name" value="NmrA"/>
    <property type="match status" value="1"/>
</dbReference>
<keyword evidence="3" id="KW-0560">Oxidoreductase</keyword>
<dbReference type="EMBL" id="JBFXLR010000018">
    <property type="protein sequence ID" value="KAL2851251.1"/>
    <property type="molecule type" value="Genomic_DNA"/>
</dbReference>
<evidence type="ECO:0000256" key="1">
    <source>
        <dbReference type="ARBA" id="ARBA00005725"/>
    </source>
</evidence>
<evidence type="ECO:0000259" key="4">
    <source>
        <dbReference type="Pfam" id="PF05368"/>
    </source>
</evidence>
<dbReference type="Gene3D" id="3.90.25.10">
    <property type="entry name" value="UDP-galactose 4-epimerase, domain 1"/>
    <property type="match status" value="1"/>
</dbReference>
<dbReference type="SUPFAM" id="SSF51735">
    <property type="entry name" value="NAD(P)-binding Rossmann-fold domains"/>
    <property type="match status" value="1"/>
</dbReference>
<dbReference type="RefSeq" id="XP_070899692.1">
    <property type="nucleotide sequence ID" value="XM_071045416.1"/>
</dbReference>
<gene>
    <name evidence="5" type="ORF">BJX68DRAFT_266158</name>
</gene>
<comment type="caution">
    <text evidence="5">The sequence shown here is derived from an EMBL/GenBank/DDBJ whole genome shotgun (WGS) entry which is preliminary data.</text>
</comment>
<dbReference type="PANTHER" id="PTHR47706">
    <property type="entry name" value="NMRA-LIKE FAMILY PROTEIN"/>
    <property type="match status" value="1"/>
</dbReference>
<feature type="domain" description="NmrA-like" evidence="4">
    <location>
        <begin position="6"/>
        <end position="295"/>
    </location>
</feature>
<evidence type="ECO:0000313" key="6">
    <source>
        <dbReference type="Proteomes" id="UP001610444"/>
    </source>
</evidence>
<sequence>MPVIAVAGSGDLSRYFSEEFTKYGHEVIILTRREKSVFQTIPNVTQRVTDYTVESLTQALGQSEVLVSAILDYTPSYIDVHLRLIEACKLSPRCKQFIPSEYGGNIEKHPDQPGFYQSHEIVRTALREQKELHWTLVCVGWLIDYIVPEQNRFLRDIGEAFPVNLAERSIVLPGTGREPINVVAARDVAKALAALFKNVPGSAWEPYLYITAEKTTWEDVTEAVQARYPNVKFSFKKKSLDQLLKTLRESGDEDERILAQYQIFSVSHAASFDAEKVSAQRAKYFKDIHFRTVEEVLDETEKNPEVII</sequence>
<reference evidence="5 6" key="1">
    <citation type="submission" date="2024-07" db="EMBL/GenBank/DDBJ databases">
        <title>Section-level genome sequencing and comparative genomics of Aspergillus sections Usti and Cavernicolus.</title>
        <authorList>
            <consortium name="Lawrence Berkeley National Laboratory"/>
            <person name="Nybo J.L."/>
            <person name="Vesth T.C."/>
            <person name="Theobald S."/>
            <person name="Frisvad J.C."/>
            <person name="Larsen T.O."/>
            <person name="Kjaerboelling I."/>
            <person name="Rothschild-Mancinelli K."/>
            <person name="Lyhne E.K."/>
            <person name="Kogle M.E."/>
            <person name="Barry K."/>
            <person name="Clum A."/>
            <person name="Na H."/>
            <person name="Ledsgaard L."/>
            <person name="Lin J."/>
            <person name="Lipzen A."/>
            <person name="Kuo A."/>
            <person name="Riley R."/>
            <person name="Mondo S."/>
            <person name="LaButti K."/>
            <person name="Haridas S."/>
            <person name="Pangalinan J."/>
            <person name="Salamov A.A."/>
            <person name="Simmons B.A."/>
            <person name="Magnuson J.K."/>
            <person name="Chen J."/>
            <person name="Drula E."/>
            <person name="Henrissat B."/>
            <person name="Wiebenga A."/>
            <person name="Lubbers R.J."/>
            <person name="Gomes A.C."/>
            <person name="Macurrencykelacurrency M.R."/>
            <person name="Stajich J."/>
            <person name="Grigoriev I.V."/>
            <person name="Mortensen U.H."/>
            <person name="De vries R.P."/>
            <person name="Baker S.E."/>
            <person name="Andersen M.R."/>
        </authorList>
    </citation>
    <scope>NUCLEOTIDE SEQUENCE [LARGE SCALE GENOMIC DNA]</scope>
    <source>
        <strain evidence="5 6">CBS 756.74</strain>
    </source>
</reference>
<evidence type="ECO:0000313" key="5">
    <source>
        <dbReference type="EMBL" id="KAL2851251.1"/>
    </source>
</evidence>
<dbReference type="PANTHER" id="PTHR47706:SF4">
    <property type="entry name" value="NMRA-LIKE DOMAIN-CONTAINING PROTEIN"/>
    <property type="match status" value="1"/>
</dbReference>
<evidence type="ECO:0000256" key="3">
    <source>
        <dbReference type="ARBA" id="ARBA00023002"/>
    </source>
</evidence>
<keyword evidence="2" id="KW-0521">NADP</keyword>
<name>A0ABR4KG54_9EURO</name>
<dbReference type="Proteomes" id="UP001610444">
    <property type="component" value="Unassembled WGS sequence"/>
</dbReference>
<accession>A0ABR4KG54</accession>
<dbReference type="Gene3D" id="3.40.50.720">
    <property type="entry name" value="NAD(P)-binding Rossmann-like Domain"/>
    <property type="match status" value="1"/>
</dbReference>
<comment type="similarity">
    <text evidence="1">Belongs to the NmrA-type oxidoreductase family. Isoflavone reductase subfamily.</text>
</comment>
<evidence type="ECO:0000256" key="2">
    <source>
        <dbReference type="ARBA" id="ARBA00022857"/>
    </source>
</evidence>
<dbReference type="GeneID" id="98160580"/>
<protein>
    <recommendedName>
        <fullName evidence="4">NmrA-like domain-containing protein</fullName>
    </recommendedName>
</protein>
<dbReference type="InterPro" id="IPR036291">
    <property type="entry name" value="NAD(P)-bd_dom_sf"/>
</dbReference>
<dbReference type="InterPro" id="IPR008030">
    <property type="entry name" value="NmrA-like"/>
</dbReference>